<protein>
    <submittedName>
        <fullName evidence="1">Uncharacterized protein</fullName>
    </submittedName>
</protein>
<name>C3Y2D0_BRAFL</name>
<evidence type="ECO:0000313" key="1">
    <source>
        <dbReference type="EMBL" id="EEN66020.1"/>
    </source>
</evidence>
<accession>C3Y2D0</accession>
<reference evidence="1" key="1">
    <citation type="journal article" date="2008" name="Nature">
        <title>The amphioxus genome and the evolution of the chordate karyotype.</title>
        <authorList>
            <consortium name="US DOE Joint Genome Institute (JGI-PGF)"/>
            <person name="Putnam N.H."/>
            <person name="Butts T."/>
            <person name="Ferrier D.E.K."/>
            <person name="Furlong R.F."/>
            <person name="Hellsten U."/>
            <person name="Kawashima T."/>
            <person name="Robinson-Rechavi M."/>
            <person name="Shoguchi E."/>
            <person name="Terry A."/>
            <person name="Yu J.-K."/>
            <person name="Benito-Gutierrez E.L."/>
            <person name="Dubchak I."/>
            <person name="Garcia-Fernandez J."/>
            <person name="Gibson-Brown J.J."/>
            <person name="Grigoriev I.V."/>
            <person name="Horton A.C."/>
            <person name="de Jong P.J."/>
            <person name="Jurka J."/>
            <person name="Kapitonov V.V."/>
            <person name="Kohara Y."/>
            <person name="Kuroki Y."/>
            <person name="Lindquist E."/>
            <person name="Lucas S."/>
            <person name="Osoegawa K."/>
            <person name="Pennacchio L.A."/>
            <person name="Salamov A.A."/>
            <person name="Satou Y."/>
            <person name="Sauka-Spengler T."/>
            <person name="Schmutz J."/>
            <person name="Shin-I T."/>
            <person name="Toyoda A."/>
            <person name="Bronner-Fraser M."/>
            <person name="Fujiyama A."/>
            <person name="Holland L.Z."/>
            <person name="Holland P.W.H."/>
            <person name="Satoh N."/>
            <person name="Rokhsar D.S."/>
        </authorList>
    </citation>
    <scope>NUCLEOTIDE SEQUENCE [LARGE SCALE GENOMIC DNA]</scope>
    <source>
        <strain evidence="1">S238N-H82</strain>
        <tissue evidence="1">Testes</tissue>
    </source>
</reference>
<dbReference type="InParanoid" id="C3Y2D0"/>
<sequence length="121" mass="13333">MTSHVGLFTAHYSGKLVRTSGDIKVIAARQTRTQVPAVFHPPSQARPSARYRVARLARRPSANRLITRQRLPCVKPSPLAAAVDRARLHSTLTPSVADRVYTKDPSLGAVRVDQSYPCHQP</sequence>
<gene>
    <name evidence="1" type="ORF">BRAFLDRAFT_105448</name>
</gene>
<proteinExistence type="predicted"/>
<dbReference type="EMBL" id="GG666480">
    <property type="protein sequence ID" value="EEN66020.1"/>
    <property type="molecule type" value="Genomic_DNA"/>
</dbReference>
<dbReference type="AlphaFoldDB" id="C3Y2D0"/>
<organism>
    <name type="scientific">Branchiostoma floridae</name>
    <name type="common">Florida lancelet</name>
    <name type="synonym">Amphioxus</name>
    <dbReference type="NCBI Taxonomy" id="7739"/>
    <lineage>
        <taxon>Eukaryota</taxon>
        <taxon>Metazoa</taxon>
        <taxon>Chordata</taxon>
        <taxon>Cephalochordata</taxon>
        <taxon>Leptocardii</taxon>
        <taxon>Amphioxiformes</taxon>
        <taxon>Branchiostomatidae</taxon>
        <taxon>Branchiostoma</taxon>
    </lineage>
</organism>